<keyword evidence="3" id="KW-1185">Reference proteome</keyword>
<comment type="caution">
    <text evidence="2">The sequence shown here is derived from an EMBL/GenBank/DDBJ whole genome shotgun (WGS) entry which is preliminary data.</text>
</comment>
<dbReference type="AlphaFoldDB" id="A0A9P6H1W8"/>
<evidence type="ECO:0000313" key="3">
    <source>
        <dbReference type="Proteomes" id="UP000740883"/>
    </source>
</evidence>
<dbReference type="Proteomes" id="UP000740883">
    <property type="component" value="Unassembled WGS sequence"/>
</dbReference>
<sequence>MILLHKINNSKYMLEEIKSVVLMVFYRYPTSEKEIYNSKHVNEFKVFVSKIILLIGVANLVDPSDNMSECYIQNVNIIISRSLMNFQRRKPSRKNFNQAVKKNRKLEN</sequence>
<accession>A0A9P6H1W8</accession>
<proteinExistence type="predicted"/>
<protein>
    <submittedName>
        <fullName evidence="2">Uncharacterized protein</fullName>
    </submittedName>
</protein>
<gene>
    <name evidence="2" type="ORF">NGRA_0489</name>
</gene>
<reference evidence="2 3" key="1">
    <citation type="journal article" date="2020" name="Genome Biol. Evol.">
        <title>Comparative genomics of strictly vertically transmitted, feminizing microsporidia endosymbionts of amphipod crustaceans.</title>
        <authorList>
            <person name="Cormier A."/>
            <person name="Chebbi M.A."/>
            <person name="Giraud I."/>
            <person name="Wattier R."/>
            <person name="Teixeira M."/>
            <person name="Gilbert C."/>
            <person name="Rigaud T."/>
            <person name="Cordaux R."/>
        </authorList>
    </citation>
    <scope>NUCLEOTIDE SEQUENCE [LARGE SCALE GENOMIC DNA]</scope>
    <source>
        <strain evidence="2 3">Ou3-Ou53</strain>
    </source>
</reference>
<name>A0A9P6H1W8_9MICR</name>
<feature type="region of interest" description="Disordered" evidence="1">
    <location>
        <begin position="89"/>
        <end position="108"/>
    </location>
</feature>
<dbReference type="EMBL" id="SBJO01000018">
    <property type="protein sequence ID" value="KAF9764531.1"/>
    <property type="molecule type" value="Genomic_DNA"/>
</dbReference>
<evidence type="ECO:0000313" key="2">
    <source>
        <dbReference type="EMBL" id="KAF9764531.1"/>
    </source>
</evidence>
<organism evidence="2 3">
    <name type="scientific">Nosema granulosis</name>
    <dbReference type="NCBI Taxonomy" id="83296"/>
    <lineage>
        <taxon>Eukaryota</taxon>
        <taxon>Fungi</taxon>
        <taxon>Fungi incertae sedis</taxon>
        <taxon>Microsporidia</taxon>
        <taxon>Nosematidae</taxon>
        <taxon>Nosema</taxon>
    </lineage>
</organism>
<evidence type="ECO:0000256" key="1">
    <source>
        <dbReference type="SAM" id="MobiDB-lite"/>
    </source>
</evidence>